<evidence type="ECO:0000313" key="3">
    <source>
        <dbReference type="Proteomes" id="UP000198575"/>
    </source>
</evidence>
<dbReference type="EMBL" id="FOVF01000018">
    <property type="protein sequence ID" value="SFN39159.1"/>
    <property type="molecule type" value="Genomic_DNA"/>
</dbReference>
<keyword evidence="1" id="KW-1133">Transmembrane helix</keyword>
<gene>
    <name evidence="2" type="ORF">SAMN05216289_11862</name>
</gene>
<dbReference type="AlphaFoldDB" id="A0A1I4YNH5"/>
<sequence>MAVKPKQAEKTGVSIWRIVGAVFTIVVLISYLMYHASFVTGRSMLLAFPGWETTYRACWPNPFGGAWVSDVTLMPVEGDEEDAFHFDHLTVDVPFFQFYRAGFAKKTRDRLKAISDIRLEFSGGHGSLAWPFSSELFFFGTASASPFEAEGCVEDGAWWSDELTEMGLNAGPTELSMAWHRDSDSLVKEQSIHTPGVARVDYREEQIMHDGFPLFSLIETDENELALSEWHIRDEGFVAARNQFCAHKDGIETTEFVDRHVATVRRVLAAVGMQPDEATEAAYRRYTESGAPLDLVVSYAPTIDAAIYDDDDWGRWLARAHPKLKVGDREIAIAMHAVEPRPFAPSDDDDKTPFALLQMEQNRALAAQQRETNDDAPPPGPGHAAVVAATPDSAAPEVLMAYPAEVVERPDTILDYRKLGAEKGQRFMVYLKGKSPMKVEVVGSEEGLVKVRRYLRSGWLEHTIARASFERAVRIH</sequence>
<accession>A0A1I4YNH5</accession>
<keyword evidence="3" id="KW-1185">Reference proteome</keyword>
<protein>
    <submittedName>
        <fullName evidence="2">Uncharacterized protein</fullName>
    </submittedName>
</protein>
<proteinExistence type="predicted"/>
<name>A0A1I4YNH5_9GAMM</name>
<keyword evidence="1" id="KW-0472">Membrane</keyword>
<feature type="transmembrane region" description="Helical" evidence="1">
    <location>
        <begin position="15"/>
        <end position="34"/>
    </location>
</feature>
<dbReference type="OrthoDB" id="7055621at2"/>
<dbReference type="Proteomes" id="UP000198575">
    <property type="component" value="Unassembled WGS sequence"/>
</dbReference>
<dbReference type="RefSeq" id="WP_092408518.1">
    <property type="nucleotide sequence ID" value="NZ_FOVF01000018.1"/>
</dbReference>
<evidence type="ECO:0000256" key="1">
    <source>
        <dbReference type="SAM" id="Phobius"/>
    </source>
</evidence>
<organism evidence="2 3">
    <name type="scientific">Dokdonella immobilis</name>
    <dbReference type="NCBI Taxonomy" id="578942"/>
    <lineage>
        <taxon>Bacteria</taxon>
        <taxon>Pseudomonadati</taxon>
        <taxon>Pseudomonadota</taxon>
        <taxon>Gammaproteobacteria</taxon>
        <taxon>Lysobacterales</taxon>
        <taxon>Rhodanobacteraceae</taxon>
        <taxon>Dokdonella</taxon>
    </lineage>
</organism>
<evidence type="ECO:0000313" key="2">
    <source>
        <dbReference type="EMBL" id="SFN39159.1"/>
    </source>
</evidence>
<reference evidence="2 3" key="1">
    <citation type="submission" date="2016-10" db="EMBL/GenBank/DDBJ databases">
        <authorList>
            <person name="de Groot N.N."/>
        </authorList>
    </citation>
    <scope>NUCLEOTIDE SEQUENCE [LARGE SCALE GENOMIC DNA]</scope>
    <source>
        <strain evidence="2 3">CGMCC 1.7659</strain>
    </source>
</reference>
<keyword evidence="1" id="KW-0812">Transmembrane</keyword>